<dbReference type="SUPFAM" id="SSF109604">
    <property type="entry name" value="HD-domain/PDEase-like"/>
    <property type="match status" value="1"/>
</dbReference>
<dbReference type="EMBL" id="SNYA01000004">
    <property type="protein sequence ID" value="TDP92320.1"/>
    <property type="molecule type" value="Genomic_DNA"/>
</dbReference>
<dbReference type="GO" id="GO:0008893">
    <property type="term" value="F:guanosine-3',5'-bis(diphosphate) 3'-diphosphatase activity"/>
    <property type="evidence" value="ECO:0007669"/>
    <property type="project" value="TreeGrafter"/>
</dbReference>
<feature type="domain" description="HD/PDEase" evidence="1">
    <location>
        <begin position="64"/>
        <end position="194"/>
    </location>
</feature>
<sequence length="268" mass="29738">MNKNSGNHFPLLPLKHMDSAQLSFELLSQVQRFNRDGREMVTSAAQLATHLHRGQTRRQRSNLPRVPYIEHPLRVAIRIMRWGNPSPKTVTSALLHDTAEDCASRFAELSGMNEEAQSHLAPEQLQHHALQFISESYGRTVGLAVAAVTRAPRALGPYLDDIRQIILTGSYTAKLVKASDLVDNAGSLQHQFGHVPDQMVAKLVAKYMPAVILLAAELERIDAQEGPMPSEYPIAQAAARLRSIEPGLARLVKELHIHFEHPNPPEAS</sequence>
<dbReference type="InterPro" id="IPR052194">
    <property type="entry name" value="MESH1"/>
</dbReference>
<dbReference type="RefSeq" id="WP_133616561.1">
    <property type="nucleotide sequence ID" value="NZ_SNYA01000004.1"/>
</dbReference>
<dbReference type="AlphaFoldDB" id="A0A4R6RYX0"/>
<organism evidence="2 3">
    <name type="scientific">Leucobacter luti</name>
    <dbReference type="NCBI Taxonomy" id="340320"/>
    <lineage>
        <taxon>Bacteria</taxon>
        <taxon>Bacillati</taxon>
        <taxon>Actinomycetota</taxon>
        <taxon>Actinomycetes</taxon>
        <taxon>Micrococcales</taxon>
        <taxon>Microbacteriaceae</taxon>
        <taxon>Leucobacter</taxon>
    </lineage>
</organism>
<dbReference type="OrthoDB" id="9802385at2"/>
<protein>
    <recommendedName>
        <fullName evidence="1">HD/PDEase domain-containing protein</fullName>
    </recommendedName>
</protein>
<dbReference type="SMART" id="SM00471">
    <property type="entry name" value="HDc"/>
    <property type="match status" value="1"/>
</dbReference>
<proteinExistence type="predicted"/>
<reference evidence="2 3" key="1">
    <citation type="submission" date="2019-03" db="EMBL/GenBank/DDBJ databases">
        <title>Genomic analyses of the natural microbiome of Caenorhabditis elegans.</title>
        <authorList>
            <person name="Samuel B."/>
        </authorList>
    </citation>
    <scope>NUCLEOTIDE SEQUENCE [LARGE SCALE GENOMIC DNA]</scope>
    <source>
        <strain evidence="2 3">JUb18</strain>
    </source>
</reference>
<dbReference type="Gene3D" id="1.10.3210.10">
    <property type="entry name" value="Hypothetical protein af1432"/>
    <property type="match status" value="1"/>
</dbReference>
<accession>A0A4R6RYX0</accession>
<name>A0A4R6RYX0_9MICO</name>
<comment type="caution">
    <text evidence="2">The sequence shown here is derived from an EMBL/GenBank/DDBJ whole genome shotgun (WGS) entry which is preliminary data.</text>
</comment>
<keyword evidence="3" id="KW-1185">Reference proteome</keyword>
<gene>
    <name evidence="2" type="ORF">EDF62_1526</name>
</gene>
<evidence type="ECO:0000313" key="2">
    <source>
        <dbReference type="EMBL" id="TDP92320.1"/>
    </source>
</evidence>
<dbReference type="Proteomes" id="UP000295601">
    <property type="component" value="Unassembled WGS sequence"/>
</dbReference>
<evidence type="ECO:0000259" key="1">
    <source>
        <dbReference type="SMART" id="SM00471"/>
    </source>
</evidence>
<dbReference type="PANTHER" id="PTHR46246">
    <property type="entry name" value="GUANOSINE-3',5'-BIS(DIPHOSPHATE) 3'-PYROPHOSPHOHYDROLASE MESH1"/>
    <property type="match status" value="1"/>
</dbReference>
<dbReference type="InterPro" id="IPR003607">
    <property type="entry name" value="HD/PDEase_dom"/>
</dbReference>
<evidence type="ECO:0000313" key="3">
    <source>
        <dbReference type="Proteomes" id="UP000295601"/>
    </source>
</evidence>
<dbReference type="PANTHER" id="PTHR46246:SF1">
    <property type="entry name" value="GUANOSINE-3',5'-BIS(DIPHOSPHATE) 3'-PYROPHOSPHOHYDROLASE MESH1"/>
    <property type="match status" value="1"/>
</dbReference>